<organism evidence="9 10">
    <name type="scientific">Candidatus Falkowbacteria bacterium CG10_big_fil_rev_8_21_14_0_10_43_11</name>
    <dbReference type="NCBI Taxonomy" id="1974568"/>
    <lineage>
        <taxon>Bacteria</taxon>
        <taxon>Candidatus Falkowiibacteriota</taxon>
    </lineage>
</organism>
<keyword evidence="2" id="KW-0813">Transport</keyword>
<evidence type="ECO:0000256" key="1">
    <source>
        <dbReference type="ARBA" id="ARBA00004651"/>
    </source>
</evidence>
<name>A0A2M6WMM7_9BACT</name>
<evidence type="ECO:0000256" key="6">
    <source>
        <dbReference type="ARBA" id="ARBA00023136"/>
    </source>
</evidence>
<feature type="transmembrane region" description="Helical" evidence="7">
    <location>
        <begin position="345"/>
        <end position="377"/>
    </location>
</feature>
<dbReference type="InterPro" id="IPR036259">
    <property type="entry name" value="MFS_trans_sf"/>
</dbReference>
<accession>A0A2M6WMM7</accession>
<dbReference type="GO" id="GO:0005886">
    <property type="term" value="C:plasma membrane"/>
    <property type="evidence" value="ECO:0007669"/>
    <property type="project" value="UniProtKB-SubCell"/>
</dbReference>
<evidence type="ECO:0000313" key="10">
    <source>
        <dbReference type="Proteomes" id="UP000229335"/>
    </source>
</evidence>
<evidence type="ECO:0000313" key="9">
    <source>
        <dbReference type="EMBL" id="PIT93984.1"/>
    </source>
</evidence>
<dbReference type="AlphaFoldDB" id="A0A2M6WMM7"/>
<evidence type="ECO:0000256" key="4">
    <source>
        <dbReference type="ARBA" id="ARBA00022692"/>
    </source>
</evidence>
<proteinExistence type="predicted"/>
<dbReference type="Proteomes" id="UP000229335">
    <property type="component" value="Unassembled WGS sequence"/>
</dbReference>
<dbReference type="Pfam" id="PF07690">
    <property type="entry name" value="MFS_1"/>
    <property type="match status" value="1"/>
</dbReference>
<gene>
    <name evidence="9" type="ORF">COU00_01330</name>
</gene>
<keyword evidence="5 7" id="KW-1133">Transmembrane helix</keyword>
<evidence type="ECO:0000256" key="2">
    <source>
        <dbReference type="ARBA" id="ARBA00022448"/>
    </source>
</evidence>
<feature type="transmembrane region" description="Helical" evidence="7">
    <location>
        <begin position="244"/>
        <end position="265"/>
    </location>
</feature>
<feature type="transmembrane region" description="Helical" evidence="7">
    <location>
        <begin position="130"/>
        <end position="149"/>
    </location>
</feature>
<feature type="transmembrane region" description="Helical" evidence="7">
    <location>
        <begin position="7"/>
        <end position="30"/>
    </location>
</feature>
<dbReference type="InterPro" id="IPR011701">
    <property type="entry name" value="MFS"/>
</dbReference>
<dbReference type="EMBL" id="PFAS01000018">
    <property type="protein sequence ID" value="PIT93984.1"/>
    <property type="molecule type" value="Genomic_DNA"/>
</dbReference>
<keyword evidence="4 7" id="KW-0812">Transmembrane</keyword>
<evidence type="ECO:0000256" key="3">
    <source>
        <dbReference type="ARBA" id="ARBA00022475"/>
    </source>
</evidence>
<dbReference type="GO" id="GO:0022857">
    <property type="term" value="F:transmembrane transporter activity"/>
    <property type="evidence" value="ECO:0007669"/>
    <property type="project" value="InterPro"/>
</dbReference>
<dbReference type="Gene3D" id="1.20.1250.20">
    <property type="entry name" value="MFS general substrate transporter like domains"/>
    <property type="match status" value="2"/>
</dbReference>
<dbReference type="PROSITE" id="PS50850">
    <property type="entry name" value="MFS"/>
    <property type="match status" value="1"/>
</dbReference>
<evidence type="ECO:0000259" key="8">
    <source>
        <dbReference type="PROSITE" id="PS50850"/>
    </source>
</evidence>
<dbReference type="InterPro" id="IPR020846">
    <property type="entry name" value="MFS_dom"/>
</dbReference>
<dbReference type="SUPFAM" id="SSF103473">
    <property type="entry name" value="MFS general substrate transporter"/>
    <property type="match status" value="2"/>
</dbReference>
<dbReference type="InterPro" id="IPR050171">
    <property type="entry name" value="MFS_Transporters"/>
</dbReference>
<feature type="domain" description="Major facilitator superfamily (MFS) profile" evidence="8">
    <location>
        <begin position="206"/>
        <end position="386"/>
    </location>
</feature>
<keyword evidence="3" id="KW-1003">Cell membrane</keyword>
<sequence length="386" mass="44347">MIKSQKTFILIYFFAFFWALSGALVSYIQSSYLEQFVNTQSVGWYVAVATIVTLISLWLLPRYIRTYSNYRVSFVFIVLLAVSYFLLAHVANLCFVLLFFTVNFAAATLLGLNIDVFLEDISENEKTGRIRTRFMTIINIAWVLAPMLMGKLVGFDSYANVYFWSGIIILPAMLLLFWERRVLGDKVEYKNRQFGRLGKIFSGNRNLRNIFITQFVLRLFYCWMVFYTPLYLHNNLGLDWTQIGAIFTVMLLPFIIFEIPAGFLADRYWGEKEIMIIGFLIMGGATAAIFFITSLSVAVWAAVLFLTRVGASLVEAMQESYFFKIVDKQDIDLISLFRNLYPLSWLIGSLLAVVLLLFLPLSYLFLVLAAIVLYAVYPSATLEDTR</sequence>
<dbReference type="PANTHER" id="PTHR23517">
    <property type="entry name" value="RESISTANCE PROTEIN MDTM, PUTATIVE-RELATED-RELATED"/>
    <property type="match status" value="1"/>
</dbReference>
<evidence type="ECO:0000256" key="5">
    <source>
        <dbReference type="ARBA" id="ARBA00022989"/>
    </source>
</evidence>
<evidence type="ECO:0000256" key="7">
    <source>
        <dbReference type="SAM" id="Phobius"/>
    </source>
</evidence>
<reference evidence="10" key="1">
    <citation type="submission" date="2017-09" db="EMBL/GenBank/DDBJ databases">
        <title>Depth-based differentiation of microbial function through sediment-hosted aquifers and enrichment of novel symbionts in the deep terrestrial subsurface.</title>
        <authorList>
            <person name="Probst A.J."/>
            <person name="Ladd B."/>
            <person name="Jarett J.K."/>
            <person name="Geller-Mcgrath D.E."/>
            <person name="Sieber C.M.K."/>
            <person name="Emerson J.B."/>
            <person name="Anantharaman K."/>
            <person name="Thomas B.C."/>
            <person name="Malmstrom R."/>
            <person name="Stieglmeier M."/>
            <person name="Klingl A."/>
            <person name="Woyke T."/>
            <person name="Ryan C.M."/>
            <person name="Banfield J.F."/>
        </authorList>
    </citation>
    <scope>NUCLEOTIDE SEQUENCE [LARGE SCALE GENOMIC DNA]</scope>
</reference>
<feature type="transmembrane region" description="Helical" evidence="7">
    <location>
        <begin position="72"/>
        <end position="91"/>
    </location>
</feature>
<comment type="caution">
    <text evidence="9">The sequence shown here is derived from an EMBL/GenBank/DDBJ whole genome shotgun (WGS) entry which is preliminary data.</text>
</comment>
<comment type="subcellular location">
    <subcellularLocation>
        <location evidence="1">Cell membrane</location>
        <topology evidence="1">Multi-pass membrane protein</topology>
    </subcellularLocation>
</comment>
<keyword evidence="6 7" id="KW-0472">Membrane</keyword>
<feature type="transmembrane region" description="Helical" evidence="7">
    <location>
        <begin position="97"/>
        <end position="118"/>
    </location>
</feature>
<feature type="transmembrane region" description="Helical" evidence="7">
    <location>
        <begin position="42"/>
        <end position="60"/>
    </location>
</feature>
<protein>
    <recommendedName>
        <fullName evidence="8">Major facilitator superfamily (MFS) profile domain-containing protein</fullName>
    </recommendedName>
</protein>
<feature type="transmembrane region" description="Helical" evidence="7">
    <location>
        <begin position="161"/>
        <end position="178"/>
    </location>
</feature>
<feature type="transmembrane region" description="Helical" evidence="7">
    <location>
        <begin position="277"/>
        <end position="303"/>
    </location>
</feature>
<feature type="transmembrane region" description="Helical" evidence="7">
    <location>
        <begin position="215"/>
        <end position="232"/>
    </location>
</feature>